<evidence type="ECO:0000256" key="1">
    <source>
        <dbReference type="ARBA" id="ARBA00010211"/>
    </source>
</evidence>
<dbReference type="PANTHER" id="PTHR11820">
    <property type="entry name" value="ACYLPYRUVASE"/>
    <property type="match status" value="1"/>
</dbReference>
<organism evidence="4 5">
    <name type="scientific">Seminavis robusta</name>
    <dbReference type="NCBI Taxonomy" id="568900"/>
    <lineage>
        <taxon>Eukaryota</taxon>
        <taxon>Sar</taxon>
        <taxon>Stramenopiles</taxon>
        <taxon>Ochrophyta</taxon>
        <taxon>Bacillariophyta</taxon>
        <taxon>Bacillariophyceae</taxon>
        <taxon>Bacillariophycidae</taxon>
        <taxon>Naviculales</taxon>
        <taxon>Naviculaceae</taxon>
        <taxon>Seminavis</taxon>
    </lineage>
</organism>
<name>A0A9N8D6W8_9STRA</name>
<keyword evidence="5" id="KW-1185">Reference proteome</keyword>
<reference evidence="4" key="1">
    <citation type="submission" date="2020-06" db="EMBL/GenBank/DDBJ databases">
        <authorList>
            <consortium name="Plant Systems Biology data submission"/>
        </authorList>
    </citation>
    <scope>NUCLEOTIDE SEQUENCE</scope>
    <source>
        <strain evidence="4">D6</strain>
    </source>
</reference>
<dbReference type="OrthoDB" id="411064at2759"/>
<dbReference type="GO" id="GO:0018773">
    <property type="term" value="F:acetylpyruvate hydrolase activity"/>
    <property type="evidence" value="ECO:0007669"/>
    <property type="project" value="TreeGrafter"/>
</dbReference>
<dbReference type="AlphaFoldDB" id="A0A9N8D6W8"/>
<keyword evidence="2" id="KW-0479">Metal-binding</keyword>
<dbReference type="PANTHER" id="PTHR11820:SF7">
    <property type="entry name" value="ACYLPYRUVASE FAHD1, MITOCHONDRIAL"/>
    <property type="match status" value="1"/>
</dbReference>
<evidence type="ECO:0000256" key="2">
    <source>
        <dbReference type="ARBA" id="ARBA00022723"/>
    </source>
</evidence>
<accession>A0A9N8D6W8</accession>
<dbReference type="Pfam" id="PF01557">
    <property type="entry name" value="FAA_hydrolase"/>
    <property type="match status" value="1"/>
</dbReference>
<comment type="caution">
    <text evidence="4">The sequence shown here is derived from an EMBL/GenBank/DDBJ whole genome shotgun (WGS) entry which is preliminary data.</text>
</comment>
<dbReference type="SUPFAM" id="SSF56529">
    <property type="entry name" value="FAH"/>
    <property type="match status" value="1"/>
</dbReference>
<proteinExistence type="inferred from homology"/>
<dbReference type="GO" id="GO:0005739">
    <property type="term" value="C:mitochondrion"/>
    <property type="evidence" value="ECO:0007669"/>
    <property type="project" value="TreeGrafter"/>
</dbReference>
<dbReference type="Proteomes" id="UP001153069">
    <property type="component" value="Unassembled WGS sequence"/>
</dbReference>
<dbReference type="InterPro" id="IPR011234">
    <property type="entry name" value="Fumarylacetoacetase-like_C"/>
</dbReference>
<dbReference type="GO" id="GO:0046872">
    <property type="term" value="F:metal ion binding"/>
    <property type="evidence" value="ECO:0007669"/>
    <property type="project" value="UniProtKB-KW"/>
</dbReference>
<dbReference type="EMBL" id="CAICTM010000022">
    <property type="protein sequence ID" value="CAB9497582.1"/>
    <property type="molecule type" value="Genomic_DNA"/>
</dbReference>
<dbReference type="InterPro" id="IPR036663">
    <property type="entry name" value="Fumarylacetoacetase_C_sf"/>
</dbReference>
<evidence type="ECO:0000313" key="5">
    <source>
        <dbReference type="Proteomes" id="UP001153069"/>
    </source>
</evidence>
<evidence type="ECO:0000259" key="3">
    <source>
        <dbReference type="Pfam" id="PF01557"/>
    </source>
</evidence>
<feature type="domain" description="Fumarylacetoacetase-like C-terminal" evidence="3">
    <location>
        <begin position="19"/>
        <end position="222"/>
    </location>
</feature>
<comment type="similarity">
    <text evidence="1">Belongs to the FAH family.</text>
</comment>
<dbReference type="FunFam" id="3.90.850.10:FF:000003">
    <property type="entry name" value="Fumarylacetoacetate hydrolase domain-containing 1"/>
    <property type="match status" value="1"/>
</dbReference>
<gene>
    <name evidence="4" type="ORF">SEMRO_22_G015260.1</name>
</gene>
<dbReference type="GO" id="GO:0019752">
    <property type="term" value="P:carboxylic acid metabolic process"/>
    <property type="evidence" value="ECO:0007669"/>
    <property type="project" value="UniProtKB-ARBA"/>
</dbReference>
<protein>
    <submittedName>
        <fullName evidence="4">Probable acylpyruvase FAHD2, mitochondrial</fullName>
    </submittedName>
</protein>
<evidence type="ECO:0000313" key="4">
    <source>
        <dbReference type="EMBL" id="CAB9497582.1"/>
    </source>
</evidence>
<dbReference type="Gene3D" id="3.90.850.10">
    <property type="entry name" value="Fumarylacetoacetase-like, C-terminal domain"/>
    <property type="match status" value="1"/>
</dbReference>
<sequence>MKSNTVLTSTEHILKHGRKIVCIGRNYVEHAKELGNPVPKEPFFFLKPTTSYIRSGSIIILPNATANVHHEIELGVVIGNNEQACQGVSEEQAMSHIKGYLLALDLTERTLQGQAKNAGKPWSMSKGFDTFCPISDQMIEATATATALDPSTSLWCKVNGQTRQNGPIGDMIFSIPKLISYISDCMTLQENDVILTGTPQGVGPIVPGDVIEGGLVLGNLQNANENANNEVLSMKFEVAARDA</sequence>